<feature type="transmembrane region" description="Helical" evidence="8">
    <location>
        <begin position="364"/>
        <end position="382"/>
    </location>
</feature>
<gene>
    <name evidence="10" type="ORF">SISSUDRAFT_597006</name>
</gene>
<evidence type="ECO:0000256" key="2">
    <source>
        <dbReference type="ARBA" id="ARBA00022448"/>
    </source>
</evidence>
<dbReference type="Proteomes" id="UP000076798">
    <property type="component" value="Unassembled WGS sequence"/>
</dbReference>
<protein>
    <submittedName>
        <fullName evidence="10">MFS general substrate transporter</fullName>
    </submittedName>
</protein>
<feature type="transmembrane region" description="Helical" evidence="8">
    <location>
        <begin position="49"/>
        <end position="72"/>
    </location>
</feature>
<evidence type="ECO:0000256" key="5">
    <source>
        <dbReference type="ARBA" id="ARBA00022989"/>
    </source>
</evidence>
<dbReference type="STRING" id="1314776.A0A166I8C1"/>
<keyword evidence="11" id="KW-1185">Reference proteome</keyword>
<evidence type="ECO:0000256" key="1">
    <source>
        <dbReference type="ARBA" id="ARBA00004651"/>
    </source>
</evidence>
<evidence type="ECO:0000256" key="4">
    <source>
        <dbReference type="ARBA" id="ARBA00022692"/>
    </source>
</evidence>
<feature type="domain" description="Major facilitator superfamily (MFS) profile" evidence="9">
    <location>
        <begin position="50"/>
        <end position="549"/>
    </location>
</feature>
<dbReference type="AlphaFoldDB" id="A0A166I8C1"/>
<feature type="transmembrane region" description="Helical" evidence="8">
    <location>
        <begin position="115"/>
        <end position="138"/>
    </location>
</feature>
<reference evidence="10 11" key="1">
    <citation type="journal article" date="2016" name="Mol. Biol. Evol.">
        <title>Comparative Genomics of Early-Diverging Mushroom-Forming Fungi Provides Insights into the Origins of Lignocellulose Decay Capabilities.</title>
        <authorList>
            <person name="Nagy L.G."/>
            <person name="Riley R."/>
            <person name="Tritt A."/>
            <person name="Adam C."/>
            <person name="Daum C."/>
            <person name="Floudas D."/>
            <person name="Sun H."/>
            <person name="Yadav J.S."/>
            <person name="Pangilinan J."/>
            <person name="Larsson K.H."/>
            <person name="Matsuura K."/>
            <person name="Barry K."/>
            <person name="Labutti K."/>
            <person name="Kuo R."/>
            <person name="Ohm R.A."/>
            <person name="Bhattacharya S.S."/>
            <person name="Shirouzu T."/>
            <person name="Yoshinaga Y."/>
            <person name="Martin F.M."/>
            <person name="Grigoriev I.V."/>
            <person name="Hibbett D.S."/>
        </authorList>
    </citation>
    <scope>NUCLEOTIDE SEQUENCE [LARGE SCALE GENOMIC DNA]</scope>
    <source>
        <strain evidence="10 11">HHB10207 ss-3</strain>
    </source>
</reference>
<feature type="transmembrane region" description="Helical" evidence="8">
    <location>
        <begin position="287"/>
        <end position="304"/>
    </location>
</feature>
<feature type="compositionally biased region" description="Basic and acidic residues" evidence="7">
    <location>
        <begin position="24"/>
        <end position="34"/>
    </location>
</feature>
<dbReference type="InterPro" id="IPR011701">
    <property type="entry name" value="MFS"/>
</dbReference>
<dbReference type="PROSITE" id="PS50850">
    <property type="entry name" value="MFS"/>
    <property type="match status" value="1"/>
</dbReference>
<dbReference type="PRINTS" id="PR01036">
    <property type="entry name" value="TCRTETB"/>
</dbReference>
<feature type="transmembrane region" description="Helical" evidence="8">
    <location>
        <begin position="525"/>
        <end position="544"/>
    </location>
</feature>
<dbReference type="FunFam" id="1.20.1720.10:FF:000004">
    <property type="entry name" value="EmrB/QacA family drug resistance transporter"/>
    <property type="match status" value="1"/>
</dbReference>
<feature type="transmembrane region" description="Helical" evidence="8">
    <location>
        <begin position="173"/>
        <end position="195"/>
    </location>
</feature>
<feature type="transmembrane region" description="Helical" evidence="8">
    <location>
        <begin position="201"/>
        <end position="221"/>
    </location>
</feature>
<keyword evidence="5 8" id="KW-1133">Transmembrane helix</keyword>
<keyword evidence="6 8" id="KW-0472">Membrane</keyword>
<feature type="transmembrane region" description="Helical" evidence="8">
    <location>
        <begin position="256"/>
        <end position="275"/>
    </location>
</feature>
<keyword evidence="4 8" id="KW-0812">Transmembrane</keyword>
<dbReference type="PANTHER" id="PTHR23501:SF102">
    <property type="entry name" value="DRUG TRANSPORTER, PUTATIVE (AFU_ORTHOLOGUE AFUA_3G08530)-RELATED"/>
    <property type="match status" value="1"/>
</dbReference>
<dbReference type="OrthoDB" id="10021397at2759"/>
<evidence type="ECO:0000256" key="8">
    <source>
        <dbReference type="SAM" id="Phobius"/>
    </source>
</evidence>
<evidence type="ECO:0000313" key="11">
    <source>
        <dbReference type="Proteomes" id="UP000076798"/>
    </source>
</evidence>
<keyword evidence="2" id="KW-0813">Transport</keyword>
<feature type="transmembrane region" description="Helical" evidence="8">
    <location>
        <begin position="454"/>
        <end position="474"/>
    </location>
</feature>
<evidence type="ECO:0000313" key="10">
    <source>
        <dbReference type="EMBL" id="KZT43503.1"/>
    </source>
</evidence>
<dbReference type="FunFam" id="1.20.1250.20:FF:000373">
    <property type="entry name" value="Vacuolar basic amino acid transporter"/>
    <property type="match status" value="1"/>
</dbReference>
<dbReference type="SUPFAM" id="SSF103473">
    <property type="entry name" value="MFS general substrate transporter"/>
    <property type="match status" value="1"/>
</dbReference>
<dbReference type="EMBL" id="KV428007">
    <property type="protein sequence ID" value="KZT43503.1"/>
    <property type="molecule type" value="Genomic_DNA"/>
</dbReference>
<feature type="region of interest" description="Disordered" evidence="7">
    <location>
        <begin position="1"/>
        <end position="34"/>
    </location>
</feature>
<comment type="subcellular location">
    <subcellularLocation>
        <location evidence="1">Cell membrane</location>
        <topology evidence="1">Multi-pass membrane protein</topology>
    </subcellularLocation>
</comment>
<sequence length="608" mass="64548">MSRSSSEKLPQSVPLAEDSTAAGSERKSKPGEKWKAQEVHDIPYNNLKIVFPGLMLSVLLAALDQTIVATALPTIVADIGGESGYSWAGTAYLLASACLAPLYGKLADLIGRKPCLFFAIGMFLFGSAMCGAAQNFAWLAICRGVQGIGGGGIMQLVQIIISDITTLEKRGMYTGLIGATWGIASVIGPLIGGAFADHVSWRWIFFVNLPTGGIAAVLLLCNHIPLPLFPDTEFLIVFLKLNPVPKKSLRQATSEFDFIGLVLIIGGVVLLLVGFNNSQTSWSSAETIALLVVGGIMFVAGCVNEFYTNRSPIIPPRLFQTRTTAVVLLGVFLHGVVFFAAAYYAPVYFQVLGSSATLAGIKVMPLSLGSALVAIIAGIIVAKTGEYRPVLWFGYAIMTLGFGIMTMIDSTTSLAKVEIWLLVAGIGIGCLFQPPLIALQAAMPINVMATSTATFGLVRTLGGTIGISIGDAIFASQLRRRLPQISGYHADTGAGLTNNIRGLNLIQPESVRVQVLHAYSRSISTIWIVAAPLSFVAFASALAMRRYTLQRKINRGPSGKADSGDATPVPAETTSTERTLEEQPDASNSVVEPEKSNETTNETVPNSA</sequence>
<evidence type="ECO:0000256" key="7">
    <source>
        <dbReference type="SAM" id="MobiDB-lite"/>
    </source>
</evidence>
<organism evidence="10 11">
    <name type="scientific">Sistotremastrum suecicum HHB10207 ss-3</name>
    <dbReference type="NCBI Taxonomy" id="1314776"/>
    <lineage>
        <taxon>Eukaryota</taxon>
        <taxon>Fungi</taxon>
        <taxon>Dikarya</taxon>
        <taxon>Basidiomycota</taxon>
        <taxon>Agaricomycotina</taxon>
        <taxon>Agaricomycetes</taxon>
        <taxon>Sistotremastrales</taxon>
        <taxon>Sistotremastraceae</taxon>
        <taxon>Sistotremastrum</taxon>
    </lineage>
</organism>
<feature type="transmembrane region" description="Helical" evidence="8">
    <location>
        <begin position="325"/>
        <end position="344"/>
    </location>
</feature>
<accession>A0A166I8C1</accession>
<feature type="transmembrane region" description="Helical" evidence="8">
    <location>
        <begin position="84"/>
        <end position="103"/>
    </location>
</feature>
<dbReference type="InterPro" id="IPR036259">
    <property type="entry name" value="MFS_trans_sf"/>
</dbReference>
<feature type="compositionally biased region" description="Polar residues" evidence="7">
    <location>
        <begin position="598"/>
        <end position="608"/>
    </location>
</feature>
<dbReference type="PANTHER" id="PTHR23501">
    <property type="entry name" value="MAJOR FACILITATOR SUPERFAMILY"/>
    <property type="match status" value="1"/>
</dbReference>
<feature type="transmembrane region" description="Helical" evidence="8">
    <location>
        <begin position="420"/>
        <end position="442"/>
    </location>
</feature>
<feature type="region of interest" description="Disordered" evidence="7">
    <location>
        <begin position="554"/>
        <end position="608"/>
    </location>
</feature>
<dbReference type="GO" id="GO:0005886">
    <property type="term" value="C:plasma membrane"/>
    <property type="evidence" value="ECO:0007669"/>
    <property type="project" value="UniProtKB-SubCell"/>
</dbReference>
<dbReference type="InterPro" id="IPR020846">
    <property type="entry name" value="MFS_dom"/>
</dbReference>
<dbReference type="GO" id="GO:0022857">
    <property type="term" value="F:transmembrane transporter activity"/>
    <property type="evidence" value="ECO:0007669"/>
    <property type="project" value="InterPro"/>
</dbReference>
<dbReference type="Gene3D" id="1.20.1250.20">
    <property type="entry name" value="MFS general substrate transporter like domains"/>
    <property type="match status" value="2"/>
</dbReference>
<dbReference type="Pfam" id="PF07690">
    <property type="entry name" value="MFS_1"/>
    <property type="match status" value="1"/>
</dbReference>
<evidence type="ECO:0000259" key="9">
    <source>
        <dbReference type="PROSITE" id="PS50850"/>
    </source>
</evidence>
<evidence type="ECO:0000256" key="3">
    <source>
        <dbReference type="ARBA" id="ARBA00022475"/>
    </source>
</evidence>
<keyword evidence="3" id="KW-1003">Cell membrane</keyword>
<proteinExistence type="predicted"/>
<evidence type="ECO:0000256" key="6">
    <source>
        <dbReference type="ARBA" id="ARBA00023136"/>
    </source>
</evidence>
<name>A0A166I8C1_9AGAM</name>
<feature type="transmembrane region" description="Helical" evidence="8">
    <location>
        <begin position="144"/>
        <end position="161"/>
    </location>
</feature>
<dbReference type="CDD" id="cd17502">
    <property type="entry name" value="MFS_Azr1_MDR_like"/>
    <property type="match status" value="1"/>
</dbReference>
<feature type="transmembrane region" description="Helical" evidence="8">
    <location>
        <begin position="389"/>
        <end position="408"/>
    </location>
</feature>